<comment type="caution">
    <text evidence="2">The sequence shown here is derived from an EMBL/GenBank/DDBJ whole genome shotgun (WGS) entry which is preliminary data.</text>
</comment>
<accession>A0AAV3R8E2</accession>
<dbReference type="EMBL" id="BAABME010007972">
    <property type="protein sequence ID" value="GAA0172125.1"/>
    <property type="molecule type" value="Genomic_DNA"/>
</dbReference>
<dbReference type="AlphaFoldDB" id="A0AAV3R8E2"/>
<gene>
    <name evidence="2" type="ORF">LIER_26017</name>
</gene>
<organism evidence="2 3">
    <name type="scientific">Lithospermum erythrorhizon</name>
    <name type="common">Purple gromwell</name>
    <name type="synonym">Lithospermum officinale var. erythrorhizon</name>
    <dbReference type="NCBI Taxonomy" id="34254"/>
    <lineage>
        <taxon>Eukaryota</taxon>
        <taxon>Viridiplantae</taxon>
        <taxon>Streptophyta</taxon>
        <taxon>Embryophyta</taxon>
        <taxon>Tracheophyta</taxon>
        <taxon>Spermatophyta</taxon>
        <taxon>Magnoliopsida</taxon>
        <taxon>eudicotyledons</taxon>
        <taxon>Gunneridae</taxon>
        <taxon>Pentapetalae</taxon>
        <taxon>asterids</taxon>
        <taxon>lamiids</taxon>
        <taxon>Boraginales</taxon>
        <taxon>Boraginaceae</taxon>
        <taxon>Boraginoideae</taxon>
        <taxon>Lithospermeae</taxon>
        <taxon>Lithospermum</taxon>
    </lineage>
</organism>
<evidence type="ECO:0000256" key="1">
    <source>
        <dbReference type="SAM" id="MobiDB-lite"/>
    </source>
</evidence>
<feature type="region of interest" description="Disordered" evidence="1">
    <location>
        <begin position="1"/>
        <end position="50"/>
    </location>
</feature>
<dbReference type="Proteomes" id="UP001454036">
    <property type="component" value="Unassembled WGS sequence"/>
</dbReference>
<sequence>MVKQAKQSSGVDERASGGRAHTTTNPTVTSTSTTGGSSLVPKSSAKPSTPLAATSFNAYEYFWRNNNTTTYVDQEYSNLKGNKCDYLVPFIKWWKGNRRFLLYWQSHCISTS</sequence>
<protein>
    <submittedName>
        <fullName evidence="2">Uncharacterized protein</fullName>
    </submittedName>
</protein>
<evidence type="ECO:0000313" key="3">
    <source>
        <dbReference type="Proteomes" id="UP001454036"/>
    </source>
</evidence>
<name>A0AAV3R8E2_LITER</name>
<feature type="compositionally biased region" description="Low complexity" evidence="1">
    <location>
        <begin position="22"/>
        <end position="38"/>
    </location>
</feature>
<evidence type="ECO:0000313" key="2">
    <source>
        <dbReference type="EMBL" id="GAA0172125.1"/>
    </source>
</evidence>
<feature type="compositionally biased region" description="Polar residues" evidence="1">
    <location>
        <begin position="1"/>
        <end position="10"/>
    </location>
</feature>
<proteinExistence type="predicted"/>
<keyword evidence="3" id="KW-1185">Reference proteome</keyword>
<reference evidence="2 3" key="1">
    <citation type="submission" date="2024-01" db="EMBL/GenBank/DDBJ databases">
        <title>The complete chloroplast genome sequence of Lithospermum erythrorhizon: insights into the phylogenetic relationship among Boraginaceae species and the maternal lineages of purple gromwells.</title>
        <authorList>
            <person name="Okada T."/>
            <person name="Watanabe K."/>
        </authorList>
    </citation>
    <scope>NUCLEOTIDE SEQUENCE [LARGE SCALE GENOMIC DNA]</scope>
</reference>